<comment type="caution">
    <text evidence="1">The sequence shown here is derived from an EMBL/GenBank/DDBJ whole genome shotgun (WGS) entry which is preliminary data.</text>
</comment>
<dbReference type="EMBL" id="JASCZI010030453">
    <property type="protein sequence ID" value="MED6122741.1"/>
    <property type="molecule type" value="Genomic_DNA"/>
</dbReference>
<evidence type="ECO:0000313" key="1">
    <source>
        <dbReference type="EMBL" id="MED6122741.1"/>
    </source>
</evidence>
<keyword evidence="2" id="KW-1185">Reference proteome</keyword>
<evidence type="ECO:0000313" key="2">
    <source>
        <dbReference type="Proteomes" id="UP001341840"/>
    </source>
</evidence>
<protein>
    <submittedName>
        <fullName evidence="1">Uncharacterized protein</fullName>
    </submittedName>
</protein>
<organism evidence="1 2">
    <name type="scientific">Stylosanthes scabra</name>
    <dbReference type="NCBI Taxonomy" id="79078"/>
    <lineage>
        <taxon>Eukaryota</taxon>
        <taxon>Viridiplantae</taxon>
        <taxon>Streptophyta</taxon>
        <taxon>Embryophyta</taxon>
        <taxon>Tracheophyta</taxon>
        <taxon>Spermatophyta</taxon>
        <taxon>Magnoliopsida</taxon>
        <taxon>eudicotyledons</taxon>
        <taxon>Gunneridae</taxon>
        <taxon>Pentapetalae</taxon>
        <taxon>rosids</taxon>
        <taxon>fabids</taxon>
        <taxon>Fabales</taxon>
        <taxon>Fabaceae</taxon>
        <taxon>Papilionoideae</taxon>
        <taxon>50 kb inversion clade</taxon>
        <taxon>dalbergioids sensu lato</taxon>
        <taxon>Dalbergieae</taxon>
        <taxon>Pterocarpus clade</taxon>
        <taxon>Stylosanthes</taxon>
    </lineage>
</organism>
<proteinExistence type="predicted"/>
<gene>
    <name evidence="1" type="ORF">PIB30_042735</name>
</gene>
<dbReference type="Proteomes" id="UP001341840">
    <property type="component" value="Unassembled WGS sequence"/>
</dbReference>
<name>A0ABU6RFE8_9FABA</name>
<sequence>MRKGLPERTRRKKPSPWTLAAVLSNDDVVVTEIDDAGNEYDPMIKMLSMIQQRKLDFVDVEAEAKEETIIHWDGIGSLIHSDLGKCTKSYK</sequence>
<accession>A0ABU6RFE8</accession>
<reference evidence="1 2" key="1">
    <citation type="journal article" date="2023" name="Plants (Basel)">
        <title>Bridging the Gap: Combining Genomics and Transcriptomics Approaches to Understand Stylosanthes scabra, an Orphan Legume from the Brazilian Caatinga.</title>
        <authorList>
            <person name="Ferreira-Neto J.R.C."/>
            <person name="da Silva M.D."/>
            <person name="Binneck E."/>
            <person name="de Melo N.F."/>
            <person name="da Silva R.H."/>
            <person name="de Melo A.L.T.M."/>
            <person name="Pandolfi V."/>
            <person name="Bustamante F.O."/>
            <person name="Brasileiro-Vidal A.C."/>
            <person name="Benko-Iseppon A.M."/>
        </authorList>
    </citation>
    <scope>NUCLEOTIDE SEQUENCE [LARGE SCALE GENOMIC DNA]</scope>
    <source>
        <tissue evidence="1">Leaves</tissue>
    </source>
</reference>